<dbReference type="GO" id="GO:0005975">
    <property type="term" value="P:carbohydrate metabolic process"/>
    <property type="evidence" value="ECO:0007669"/>
    <property type="project" value="InterPro"/>
</dbReference>
<dbReference type="EMBL" id="CAMGYJ010000007">
    <property type="protein sequence ID" value="CAI0445323.1"/>
    <property type="molecule type" value="Genomic_DNA"/>
</dbReference>
<evidence type="ECO:0000313" key="7">
    <source>
        <dbReference type="Proteomes" id="UP001154282"/>
    </source>
</evidence>
<dbReference type="Gene3D" id="3.20.20.80">
    <property type="entry name" value="Glycosidases"/>
    <property type="match status" value="1"/>
</dbReference>
<organism evidence="6 7">
    <name type="scientific">Linum tenue</name>
    <dbReference type="NCBI Taxonomy" id="586396"/>
    <lineage>
        <taxon>Eukaryota</taxon>
        <taxon>Viridiplantae</taxon>
        <taxon>Streptophyta</taxon>
        <taxon>Embryophyta</taxon>
        <taxon>Tracheophyta</taxon>
        <taxon>Spermatophyta</taxon>
        <taxon>Magnoliopsida</taxon>
        <taxon>eudicotyledons</taxon>
        <taxon>Gunneridae</taxon>
        <taxon>Pentapetalae</taxon>
        <taxon>rosids</taxon>
        <taxon>fabids</taxon>
        <taxon>Malpighiales</taxon>
        <taxon>Linaceae</taxon>
        <taxon>Linum</taxon>
    </lineage>
</organism>
<name>A0AAV0MGP0_9ROSI</name>
<dbReference type="PRINTS" id="PR00742">
    <property type="entry name" value="GLHYDRLASE35"/>
</dbReference>
<reference evidence="6" key="1">
    <citation type="submission" date="2022-08" db="EMBL/GenBank/DDBJ databases">
        <authorList>
            <person name="Gutierrez-Valencia J."/>
        </authorList>
    </citation>
    <scope>NUCLEOTIDE SEQUENCE</scope>
</reference>
<comment type="catalytic activity">
    <reaction evidence="1">
        <text>Hydrolysis of terminal non-reducing beta-D-galactose residues in beta-D-galactosides.</text>
        <dbReference type="EC" id="3.2.1.23"/>
    </reaction>
</comment>
<sequence>MTDPLSDRKMVVAAAATAAFLLLLIVLASPIAAHEEKLEKGEGVTYDARSLIIHGKRELLFSGSIHYPRTTPDMWPKLLEDAKRGGLNVIQTYVFWNIHEPEEGKVSFNPIGSFFFNQLSEIHNYECSWHLVLPFQFNFEGRFDLVKYIKLIGEHGLYATVRFGPFIQAEWNHG</sequence>
<dbReference type="Pfam" id="PF01301">
    <property type="entry name" value="Glyco_hydro_35"/>
    <property type="match status" value="2"/>
</dbReference>
<dbReference type="Proteomes" id="UP001154282">
    <property type="component" value="Unassembled WGS sequence"/>
</dbReference>
<protein>
    <recommendedName>
        <fullName evidence="3">beta-galactosidase</fullName>
        <ecNumber evidence="3">3.2.1.23</ecNumber>
    </recommendedName>
</protein>
<evidence type="ECO:0000256" key="1">
    <source>
        <dbReference type="ARBA" id="ARBA00001412"/>
    </source>
</evidence>
<keyword evidence="7" id="KW-1185">Reference proteome</keyword>
<feature type="domain" description="Glycoside hydrolase 35 catalytic" evidence="5">
    <location>
        <begin position="50"/>
        <end position="109"/>
    </location>
</feature>
<dbReference type="SUPFAM" id="SSF51445">
    <property type="entry name" value="(Trans)glycosidases"/>
    <property type="match status" value="2"/>
</dbReference>
<dbReference type="EC" id="3.2.1.23" evidence="3"/>
<comment type="caution">
    <text evidence="6">The sequence shown here is derived from an EMBL/GenBank/DDBJ whole genome shotgun (WGS) entry which is preliminary data.</text>
</comment>
<comment type="similarity">
    <text evidence="2">Belongs to the glycosyl hydrolase 35 family.</text>
</comment>
<keyword evidence="4" id="KW-0732">Signal</keyword>
<evidence type="ECO:0000256" key="4">
    <source>
        <dbReference type="SAM" id="SignalP"/>
    </source>
</evidence>
<dbReference type="InterPro" id="IPR001944">
    <property type="entry name" value="Glycoside_Hdrlase_35"/>
</dbReference>
<evidence type="ECO:0000256" key="2">
    <source>
        <dbReference type="ARBA" id="ARBA00009809"/>
    </source>
</evidence>
<accession>A0AAV0MGP0</accession>
<evidence type="ECO:0000259" key="5">
    <source>
        <dbReference type="Pfam" id="PF01301"/>
    </source>
</evidence>
<evidence type="ECO:0000256" key="3">
    <source>
        <dbReference type="ARBA" id="ARBA00012756"/>
    </source>
</evidence>
<dbReference type="AlphaFoldDB" id="A0AAV0MGP0"/>
<proteinExistence type="inferred from homology"/>
<feature type="domain" description="Glycoside hydrolase 35 catalytic" evidence="5">
    <location>
        <begin position="134"/>
        <end position="174"/>
    </location>
</feature>
<dbReference type="GO" id="GO:0004565">
    <property type="term" value="F:beta-galactosidase activity"/>
    <property type="evidence" value="ECO:0007669"/>
    <property type="project" value="UniProtKB-EC"/>
</dbReference>
<feature type="signal peptide" evidence="4">
    <location>
        <begin position="1"/>
        <end position="33"/>
    </location>
</feature>
<dbReference type="PANTHER" id="PTHR23421">
    <property type="entry name" value="BETA-GALACTOSIDASE RELATED"/>
    <property type="match status" value="1"/>
</dbReference>
<gene>
    <name evidence="6" type="ORF">LITE_LOCUS28515</name>
</gene>
<evidence type="ECO:0000313" key="6">
    <source>
        <dbReference type="EMBL" id="CAI0445323.1"/>
    </source>
</evidence>
<feature type="chain" id="PRO_5043336912" description="beta-galactosidase" evidence="4">
    <location>
        <begin position="34"/>
        <end position="174"/>
    </location>
</feature>
<dbReference type="InterPro" id="IPR017853">
    <property type="entry name" value="GH"/>
</dbReference>
<dbReference type="InterPro" id="IPR031330">
    <property type="entry name" value="Gly_Hdrlase_35_cat"/>
</dbReference>